<dbReference type="GO" id="GO:0005886">
    <property type="term" value="C:plasma membrane"/>
    <property type="evidence" value="ECO:0007669"/>
    <property type="project" value="TreeGrafter"/>
</dbReference>
<dbReference type="OrthoDB" id="309575at2759"/>
<dbReference type="EnsemblMetazoa" id="CLYHEMT022075.1">
    <property type="protein sequence ID" value="CLYHEMP022075.1"/>
    <property type="gene ID" value="CLYHEMG022075"/>
</dbReference>
<accession>A0A7M5XFD4</accession>
<dbReference type="PANTHER" id="PTHR35069:SF1">
    <property type="entry name" value="CILIA- AND FLAGELLA-ASSOCIATED PROTEIN 95"/>
    <property type="match status" value="1"/>
</dbReference>
<evidence type="ECO:0000313" key="3">
    <source>
        <dbReference type="Proteomes" id="UP000594262"/>
    </source>
</evidence>
<protein>
    <submittedName>
        <fullName evidence="2">Uncharacterized protein</fullName>
    </submittedName>
</protein>
<dbReference type="PANTHER" id="PTHR35069">
    <property type="entry name" value="PROTEIN C9ORF135"/>
    <property type="match status" value="1"/>
</dbReference>
<feature type="compositionally biased region" description="Basic residues" evidence="1">
    <location>
        <begin position="45"/>
        <end position="54"/>
    </location>
</feature>
<dbReference type="AlphaFoldDB" id="A0A7M5XFD4"/>
<dbReference type="GeneID" id="136806390"/>
<dbReference type="RefSeq" id="XP_066919056.1">
    <property type="nucleotide sequence ID" value="XM_067062955.1"/>
</dbReference>
<dbReference type="InterPro" id="IPR027905">
    <property type="entry name" value="CFAP95"/>
</dbReference>
<name>A0A7M5XFD4_9CNID</name>
<evidence type="ECO:0000256" key="1">
    <source>
        <dbReference type="SAM" id="MobiDB-lite"/>
    </source>
</evidence>
<feature type="region of interest" description="Disordered" evidence="1">
    <location>
        <begin position="33"/>
        <end position="54"/>
    </location>
</feature>
<keyword evidence="3" id="KW-1185">Reference proteome</keyword>
<dbReference type="Pfam" id="PF15139">
    <property type="entry name" value="CFAP95"/>
    <property type="match status" value="1"/>
</dbReference>
<feature type="compositionally biased region" description="Basic and acidic residues" evidence="1">
    <location>
        <begin position="33"/>
        <end position="44"/>
    </location>
</feature>
<evidence type="ECO:0000313" key="2">
    <source>
        <dbReference type="EnsemblMetazoa" id="CLYHEMP022075.1"/>
    </source>
</evidence>
<sequence>MAKRYEPKGSLSLRSDHMDYGRATLVSNWHKAREAEPKDHDVHGSKKFNSKNRKLHQSTYDRILNITDGTLPSSTMHDYMNQINLRKDFQERKTKQSMIDMSTFHHAEKTRLAHAPERGFGSILPRHPHDHDKRYLDTTYGVDYRDTYPYVDTNQASPLPEKDLSPAYKKCHSQFTDVDDYRRHGRNTWQNDRGVYANSELKKEVFKPTDTIPERLL</sequence>
<dbReference type="Proteomes" id="UP000594262">
    <property type="component" value="Unplaced"/>
</dbReference>
<organism evidence="2 3">
    <name type="scientific">Clytia hemisphaerica</name>
    <dbReference type="NCBI Taxonomy" id="252671"/>
    <lineage>
        <taxon>Eukaryota</taxon>
        <taxon>Metazoa</taxon>
        <taxon>Cnidaria</taxon>
        <taxon>Hydrozoa</taxon>
        <taxon>Hydroidolina</taxon>
        <taxon>Leptothecata</taxon>
        <taxon>Obeliida</taxon>
        <taxon>Clytiidae</taxon>
        <taxon>Clytia</taxon>
    </lineage>
</organism>
<proteinExistence type="predicted"/>
<reference evidence="2" key="1">
    <citation type="submission" date="2021-01" db="UniProtKB">
        <authorList>
            <consortium name="EnsemblMetazoa"/>
        </authorList>
    </citation>
    <scope>IDENTIFICATION</scope>
</reference>